<dbReference type="Pfam" id="PF18951">
    <property type="entry name" value="DUF5695"/>
    <property type="match status" value="2"/>
</dbReference>
<dbReference type="AlphaFoldDB" id="A0AAD8U4W8"/>
<organism evidence="1 2">
    <name type="scientific">Glomerella acutata</name>
    <name type="common">Colletotrichum acutatum</name>
    <dbReference type="NCBI Taxonomy" id="27357"/>
    <lineage>
        <taxon>Eukaryota</taxon>
        <taxon>Fungi</taxon>
        <taxon>Dikarya</taxon>
        <taxon>Ascomycota</taxon>
        <taxon>Pezizomycotina</taxon>
        <taxon>Sordariomycetes</taxon>
        <taxon>Hypocreomycetidae</taxon>
        <taxon>Glomerellales</taxon>
        <taxon>Glomerellaceae</taxon>
        <taxon>Colletotrichum</taxon>
        <taxon>Colletotrichum acutatum species complex</taxon>
    </lineage>
</organism>
<proteinExistence type="predicted"/>
<comment type="caution">
    <text evidence="1">The sequence shown here is derived from an EMBL/GenBank/DDBJ whole genome shotgun (WGS) entry which is preliminary data.</text>
</comment>
<evidence type="ECO:0000313" key="2">
    <source>
        <dbReference type="Proteomes" id="UP001244207"/>
    </source>
</evidence>
<accession>A0AAD8U4W8</accession>
<dbReference type="Proteomes" id="UP001244207">
    <property type="component" value="Unassembled WGS sequence"/>
</dbReference>
<reference evidence="1" key="1">
    <citation type="submission" date="2021-12" db="EMBL/GenBank/DDBJ databases">
        <title>Comparative genomics, transcriptomics and evolutionary studies reveal genomic signatures of adaptation to plant cell wall in hemibiotrophic fungi.</title>
        <authorList>
            <consortium name="DOE Joint Genome Institute"/>
            <person name="Baroncelli R."/>
            <person name="Diaz J.F."/>
            <person name="Benocci T."/>
            <person name="Peng M."/>
            <person name="Battaglia E."/>
            <person name="Haridas S."/>
            <person name="Andreopoulos W."/>
            <person name="Labutti K."/>
            <person name="Pangilinan J."/>
            <person name="Floch G.L."/>
            <person name="Makela M.R."/>
            <person name="Henrissat B."/>
            <person name="Grigoriev I.V."/>
            <person name="Crouch J.A."/>
            <person name="De Vries R.P."/>
            <person name="Sukno S.A."/>
            <person name="Thon M.R."/>
        </authorList>
    </citation>
    <scope>NUCLEOTIDE SEQUENCE</scope>
    <source>
        <strain evidence="1">CBS 112980</strain>
    </source>
</reference>
<dbReference type="GeneID" id="85396610"/>
<dbReference type="RefSeq" id="XP_060357437.1">
    <property type="nucleotide sequence ID" value="XM_060512712.1"/>
</dbReference>
<protein>
    <submittedName>
        <fullName evidence="1">Uncharacterized protein</fullName>
    </submittedName>
</protein>
<dbReference type="InterPro" id="IPR043750">
    <property type="entry name" value="DUF5695"/>
</dbReference>
<keyword evidence="2" id="KW-1185">Reference proteome</keyword>
<name>A0AAD8U4W8_GLOAC</name>
<sequence length="794" mass="88469">MADRQNAPTRSWRFRPQEPNTDFTEVQHLATLHFLDDHSCMVPNTQDDLGTINGFVDVETSNFKARFVRDAQVLASLKPIGDDFDFLPFDILGNRPRNGQYHWGDITYRYRTQGDKTWIDGDSSQQRKPIIALSQSNDVLAAADLSSTLPSGPLKVTREWLNLDGDLALRFNLSKTGNSTIEIGSLGFPAEFNSIFTHHHPAYAMVACSLSEPCIGMDSGQIRVTPIKGKGPALVVTALTVTNSPMEARNLLEWGYEGSWYGTQTFEAFYEWQVLTKAWAENEWAVQKAQPWNPPSSRELSPGSTLQFGVRFSVVPEGVRGFDKTVRKTGHPTVVSIPGYILPRDLLGRLFLQADSPVANISVDPQGSLCVALTKKAAYTLTPGEAAWGRARVTVTYRDGEVQTIHYYITKPAPETIQAMGHFLTTEAHFTDESDPFGRAPSIITYDCQSMSMVTQDPRAWVPGLSDEGGAGAYIAASVKQAIYPNDDEVRIIDEFVNNVVWGYIQQDDYAVRNSLFFYEPAEVPGFTYESFDWISWSSWNKDRVGRAYPELVSQDWTWYLEKPTGRRSAFQTVWSVIMTDLLREGFNDEAATLEVLMKTRVEHWDSVDAPFGSEMAWDPTAQEGVYQWARHFGFKDLAKRAVDTVLGFTPNAGCPSASFHSFPDTLQWDGFTADYGPGFLGMALSSGTYVAEDEQVGLVAYGGKISIDGSNVMVEPRDPVRKTVFIGPLAVLITVDSISMTLSQLIDAPKAMNATVWTDSAQVSWEYSGNNVKVARGGWKFLWIKKESILRCL</sequence>
<gene>
    <name evidence="1" type="ORF">BDZ83DRAFT_725016</name>
</gene>
<dbReference type="EMBL" id="JAHMHS010000263">
    <property type="protein sequence ID" value="KAK1704425.1"/>
    <property type="molecule type" value="Genomic_DNA"/>
</dbReference>
<evidence type="ECO:0000313" key="1">
    <source>
        <dbReference type="EMBL" id="KAK1704425.1"/>
    </source>
</evidence>